<evidence type="ECO:0000256" key="5">
    <source>
        <dbReference type="ARBA" id="ARBA00022833"/>
    </source>
</evidence>
<dbReference type="Pfam" id="PF07776">
    <property type="entry name" value="zf-AD"/>
    <property type="match status" value="1"/>
</dbReference>
<evidence type="ECO:0000259" key="10">
    <source>
        <dbReference type="PROSITE" id="PS50157"/>
    </source>
</evidence>
<reference evidence="13" key="2">
    <citation type="submission" date="2025-08" db="UniProtKB">
        <authorList>
            <consortium name="RefSeq"/>
        </authorList>
    </citation>
    <scope>IDENTIFICATION</scope>
    <source>
        <strain evidence="13">14028-0561.14</strain>
        <tissue evidence="13">Whole fly</tissue>
    </source>
</reference>
<comment type="subcellular location">
    <subcellularLocation>
        <location evidence="1">Nucleus</location>
    </subcellularLocation>
</comment>
<dbReference type="SUPFAM" id="SSF57667">
    <property type="entry name" value="beta-beta-alpha zinc fingers"/>
    <property type="match status" value="2"/>
</dbReference>
<keyword evidence="3" id="KW-0677">Repeat</keyword>
<evidence type="ECO:0000313" key="12">
    <source>
        <dbReference type="Proteomes" id="UP001652661"/>
    </source>
</evidence>
<proteinExistence type="predicted"/>
<dbReference type="PROSITE" id="PS00028">
    <property type="entry name" value="ZINC_FINGER_C2H2_1"/>
    <property type="match status" value="2"/>
</dbReference>
<dbReference type="RefSeq" id="XP_017038367.1">
    <property type="nucleotide sequence ID" value="XM_017182878.3"/>
</dbReference>
<dbReference type="FunFam" id="3.30.160.60:FF:000303">
    <property type="entry name" value="Zinc finger protein 41"/>
    <property type="match status" value="1"/>
</dbReference>
<dbReference type="AlphaFoldDB" id="A0A6P4JA50"/>
<dbReference type="InterPro" id="IPR036236">
    <property type="entry name" value="Znf_C2H2_sf"/>
</dbReference>
<feature type="domain" description="ZAD" evidence="11">
    <location>
        <begin position="4"/>
        <end position="80"/>
    </location>
</feature>
<evidence type="ECO:0000256" key="4">
    <source>
        <dbReference type="ARBA" id="ARBA00022771"/>
    </source>
</evidence>
<dbReference type="SUPFAM" id="SSF57716">
    <property type="entry name" value="Glucocorticoid receptor-like (DNA-binding domain)"/>
    <property type="match status" value="1"/>
</dbReference>
<dbReference type="InterPro" id="IPR050589">
    <property type="entry name" value="Ikaros_C2H2-ZF"/>
</dbReference>
<dbReference type="PANTHER" id="PTHR24404">
    <property type="entry name" value="ZINC FINGER PROTEIN"/>
    <property type="match status" value="1"/>
</dbReference>
<keyword evidence="7" id="KW-0539">Nucleus</keyword>
<protein>
    <submittedName>
        <fullName evidence="13">Zinc finger protein Paris-like</fullName>
    </submittedName>
</protein>
<evidence type="ECO:0000256" key="3">
    <source>
        <dbReference type="ARBA" id="ARBA00022737"/>
    </source>
</evidence>
<evidence type="ECO:0000256" key="6">
    <source>
        <dbReference type="ARBA" id="ARBA00023125"/>
    </source>
</evidence>
<dbReference type="InterPro" id="IPR013087">
    <property type="entry name" value="Znf_C2H2_type"/>
</dbReference>
<feature type="binding site" evidence="9">
    <location>
        <position position="6"/>
    </location>
    <ligand>
        <name>Zn(2+)</name>
        <dbReference type="ChEBI" id="CHEBI:29105"/>
    </ligand>
</feature>
<reference evidence="12" key="1">
    <citation type="submission" date="2025-05" db="UniProtKB">
        <authorList>
            <consortium name="RefSeq"/>
        </authorList>
    </citation>
    <scope>NUCLEOTIDE SEQUENCE [LARGE SCALE GENOMIC DNA]</scope>
    <source>
        <strain evidence="12">14028-0561.14</strain>
    </source>
</reference>
<dbReference type="GO" id="GO:0006357">
    <property type="term" value="P:regulation of transcription by RNA polymerase II"/>
    <property type="evidence" value="ECO:0007669"/>
    <property type="project" value="TreeGrafter"/>
</dbReference>
<feature type="domain" description="C2H2-type" evidence="10">
    <location>
        <begin position="158"/>
        <end position="181"/>
    </location>
</feature>
<accession>A0A6P4JA50</accession>
<feature type="binding site" evidence="9">
    <location>
        <position position="53"/>
    </location>
    <ligand>
        <name>Zn(2+)</name>
        <dbReference type="ChEBI" id="CHEBI:29105"/>
    </ligand>
</feature>
<keyword evidence="12" id="KW-1185">Reference proteome</keyword>
<keyword evidence="4 8" id="KW-0863">Zinc-finger</keyword>
<dbReference type="Gene3D" id="3.40.1800.20">
    <property type="match status" value="1"/>
</dbReference>
<sequence>MDVDLCRVCLNPSEDMVNIFDGIPEKRISIADMISHSTGHQVSGEDNLPKTICAPCKQDATNAYELKQLYKKSHMAFCQIQKDKEERRLLEEERYKETEHTQNIRTHTGKQPYKCSQCQKSFLRKGNLQRHILTHTEESYNCSRCQKSFLRSQNLRPYKCSECLRGFTQNEDLQRHMRIHTYLPSAPLSYVDICPGCVELLEIMAELLWQETQLLLKISERLDELNAVIRRT</sequence>
<dbReference type="GO" id="GO:0045893">
    <property type="term" value="P:positive regulation of DNA-templated transcription"/>
    <property type="evidence" value="ECO:0007669"/>
    <property type="project" value="UniProtKB-ARBA"/>
</dbReference>
<dbReference type="GO" id="GO:0008270">
    <property type="term" value="F:zinc ion binding"/>
    <property type="evidence" value="ECO:0007669"/>
    <property type="project" value="UniProtKB-UniRule"/>
</dbReference>
<dbReference type="InterPro" id="IPR012934">
    <property type="entry name" value="Znf_AD"/>
</dbReference>
<evidence type="ECO:0000256" key="1">
    <source>
        <dbReference type="ARBA" id="ARBA00004123"/>
    </source>
</evidence>
<dbReference type="GO" id="GO:0000978">
    <property type="term" value="F:RNA polymerase II cis-regulatory region sequence-specific DNA binding"/>
    <property type="evidence" value="ECO:0007669"/>
    <property type="project" value="TreeGrafter"/>
</dbReference>
<dbReference type="Proteomes" id="UP001652661">
    <property type="component" value="Chromosome 2L"/>
</dbReference>
<evidence type="ECO:0000256" key="7">
    <source>
        <dbReference type="ARBA" id="ARBA00023242"/>
    </source>
</evidence>
<evidence type="ECO:0000313" key="13">
    <source>
        <dbReference type="RefSeq" id="XP_017038367.1"/>
    </source>
</evidence>
<keyword evidence="5 9" id="KW-0862">Zinc</keyword>
<evidence type="ECO:0000256" key="8">
    <source>
        <dbReference type="PROSITE-ProRule" id="PRU00042"/>
    </source>
</evidence>
<dbReference type="Pfam" id="PF00096">
    <property type="entry name" value="zf-C2H2"/>
    <property type="match status" value="2"/>
</dbReference>
<dbReference type="GO" id="GO:0005634">
    <property type="term" value="C:nucleus"/>
    <property type="evidence" value="ECO:0007669"/>
    <property type="project" value="UniProtKB-SubCell"/>
</dbReference>
<dbReference type="GeneID" id="108086061"/>
<dbReference type="SMART" id="SM00868">
    <property type="entry name" value="zf-AD"/>
    <property type="match status" value="1"/>
</dbReference>
<dbReference type="PROSITE" id="PS51915">
    <property type="entry name" value="ZAD"/>
    <property type="match status" value="1"/>
</dbReference>
<dbReference type="PROSITE" id="PS50157">
    <property type="entry name" value="ZINC_FINGER_C2H2_2"/>
    <property type="match status" value="2"/>
</dbReference>
<evidence type="ECO:0000256" key="9">
    <source>
        <dbReference type="PROSITE-ProRule" id="PRU01263"/>
    </source>
</evidence>
<dbReference type="PANTHER" id="PTHR24404:SF114">
    <property type="entry name" value="KLUMPFUSS, ISOFORM B-RELATED"/>
    <property type="match status" value="1"/>
</dbReference>
<dbReference type="GO" id="GO:0003700">
    <property type="term" value="F:DNA-binding transcription factor activity"/>
    <property type="evidence" value="ECO:0007669"/>
    <property type="project" value="TreeGrafter"/>
</dbReference>
<evidence type="ECO:0000256" key="2">
    <source>
        <dbReference type="ARBA" id="ARBA00022723"/>
    </source>
</evidence>
<dbReference type="GO" id="GO:0005694">
    <property type="term" value="C:chromosome"/>
    <property type="evidence" value="ECO:0007669"/>
    <property type="project" value="UniProtKB-ARBA"/>
</dbReference>
<dbReference type="OrthoDB" id="8117402at2759"/>
<evidence type="ECO:0000259" key="11">
    <source>
        <dbReference type="PROSITE" id="PS51915"/>
    </source>
</evidence>
<feature type="domain" description="C2H2-type" evidence="10">
    <location>
        <begin position="113"/>
        <end position="140"/>
    </location>
</feature>
<dbReference type="SMART" id="SM00355">
    <property type="entry name" value="ZnF_C2H2"/>
    <property type="match status" value="2"/>
</dbReference>
<feature type="binding site" evidence="9">
    <location>
        <position position="56"/>
    </location>
    <ligand>
        <name>Zn(2+)</name>
        <dbReference type="ChEBI" id="CHEBI:29105"/>
    </ligand>
</feature>
<feature type="binding site" evidence="9">
    <location>
        <position position="9"/>
    </location>
    <ligand>
        <name>Zn(2+)</name>
        <dbReference type="ChEBI" id="CHEBI:29105"/>
    </ligand>
</feature>
<keyword evidence="6" id="KW-0238">DNA-binding</keyword>
<dbReference type="Gene3D" id="3.30.160.60">
    <property type="entry name" value="Classic Zinc Finger"/>
    <property type="match status" value="2"/>
</dbReference>
<gene>
    <name evidence="13" type="primary">LOC108086061</name>
</gene>
<name>A0A6P4JA50_DROKI</name>
<dbReference type="FunFam" id="3.30.160.60:FF:001732">
    <property type="entry name" value="Zgc:162936"/>
    <property type="match status" value="1"/>
</dbReference>
<keyword evidence="2 9" id="KW-0479">Metal-binding</keyword>
<organism evidence="12 13">
    <name type="scientific">Drosophila kikkawai</name>
    <name type="common">Fruit fly</name>
    <dbReference type="NCBI Taxonomy" id="30033"/>
    <lineage>
        <taxon>Eukaryota</taxon>
        <taxon>Metazoa</taxon>
        <taxon>Ecdysozoa</taxon>
        <taxon>Arthropoda</taxon>
        <taxon>Hexapoda</taxon>
        <taxon>Insecta</taxon>
        <taxon>Pterygota</taxon>
        <taxon>Neoptera</taxon>
        <taxon>Endopterygota</taxon>
        <taxon>Diptera</taxon>
        <taxon>Brachycera</taxon>
        <taxon>Muscomorpha</taxon>
        <taxon>Ephydroidea</taxon>
        <taxon>Drosophilidae</taxon>
        <taxon>Drosophila</taxon>
        <taxon>Sophophora</taxon>
    </lineage>
</organism>